<gene>
    <name evidence="9 14" type="primary">argS</name>
    <name evidence="14" type="ORF">ACFFIT_10055</name>
</gene>
<dbReference type="CDD" id="cd00671">
    <property type="entry name" value="ArgRS_core"/>
    <property type="match status" value="1"/>
</dbReference>
<comment type="catalytic activity">
    <reaction evidence="8 9">
        <text>tRNA(Arg) + L-arginine + ATP = L-arginyl-tRNA(Arg) + AMP + diphosphate</text>
        <dbReference type="Rhea" id="RHEA:20301"/>
        <dbReference type="Rhea" id="RHEA-COMP:9658"/>
        <dbReference type="Rhea" id="RHEA-COMP:9673"/>
        <dbReference type="ChEBI" id="CHEBI:30616"/>
        <dbReference type="ChEBI" id="CHEBI:32682"/>
        <dbReference type="ChEBI" id="CHEBI:33019"/>
        <dbReference type="ChEBI" id="CHEBI:78442"/>
        <dbReference type="ChEBI" id="CHEBI:78513"/>
        <dbReference type="ChEBI" id="CHEBI:456215"/>
        <dbReference type="EC" id="6.1.1.19"/>
    </reaction>
</comment>
<dbReference type="Gene3D" id="3.40.50.620">
    <property type="entry name" value="HUPs"/>
    <property type="match status" value="1"/>
</dbReference>
<dbReference type="Proteomes" id="UP001589758">
    <property type="component" value="Unassembled WGS sequence"/>
</dbReference>
<keyword evidence="11" id="KW-0175">Coiled coil</keyword>
<evidence type="ECO:0000256" key="4">
    <source>
        <dbReference type="ARBA" id="ARBA00022741"/>
    </source>
</evidence>
<keyword evidence="3 9" id="KW-0436">Ligase</keyword>
<feature type="short sequence motif" description="'HIGH' region" evidence="9">
    <location>
        <begin position="124"/>
        <end position="134"/>
    </location>
</feature>
<dbReference type="InterPro" id="IPR001278">
    <property type="entry name" value="Arg-tRNA-ligase"/>
</dbReference>
<sequence length="579" mass="64875">MNIQSILSNHAKEALFQLSQIDDWDPQIRVSTKPQFGQYQINGVMSIAKKTGKMPRELAEQLINKLENITKDMIENLEVAGPGFINITLKPEWLATKISEVISSPNLGVSPVIPETVVVDYSAPNVAKEMHVGHLRTTIIGDAVVRTLSFLGHNVIRANHIGDWGTQFGMLIAYLEKMQNEHATDMALTDLEAFYRDAKKTYDEDESFAIKARDYVVKLQSGDAYCLEMWQKLVKLTMAQNFLVYERLNVTLSENDTMGESLYNDMLLEIVTDLKNRGIAVESEGATVVYLDEYRNKNGDPMGVVIQKSGGGFLYTTTDIASAKYRVEKLKANRALYYVDSRQNQHLTQAWLIARMAGYVPDSVSLEHHQIGMMLGKDGKPFKTRSGGTIKLIDLLDEAKDRAKQLIQSKNSEMDEQELDRLSEIVGIGAVKYADLSKNRTTDYIFDWDHMLSFDGNTAPYMLYAFSRVNSIFKKAGISPQSIASSSIVLNAPEEISLALSLLQFEEVILTVAKEGTPHVMCTYLFELAGLFSKFYEACSILQAELDTIKNSRLLLAHLTAKTIQTGLETLGIKTVERM</sequence>
<dbReference type="GO" id="GO:0004814">
    <property type="term" value="F:arginine-tRNA ligase activity"/>
    <property type="evidence" value="ECO:0007669"/>
    <property type="project" value="UniProtKB-EC"/>
</dbReference>
<evidence type="ECO:0000256" key="6">
    <source>
        <dbReference type="ARBA" id="ARBA00022917"/>
    </source>
</evidence>
<feature type="coiled-coil region" evidence="11">
    <location>
        <begin position="393"/>
        <end position="420"/>
    </location>
</feature>
<evidence type="ECO:0000313" key="15">
    <source>
        <dbReference type="Proteomes" id="UP001589758"/>
    </source>
</evidence>
<dbReference type="CDD" id="cd07956">
    <property type="entry name" value="Anticodon_Ia_Arg"/>
    <property type="match status" value="1"/>
</dbReference>
<proteinExistence type="inferred from homology"/>
<dbReference type="SUPFAM" id="SSF52374">
    <property type="entry name" value="Nucleotidylyl transferase"/>
    <property type="match status" value="1"/>
</dbReference>
<keyword evidence="4 9" id="KW-0547">Nucleotide-binding</keyword>
<dbReference type="Pfam" id="PF05746">
    <property type="entry name" value="DALR_1"/>
    <property type="match status" value="1"/>
</dbReference>
<dbReference type="SMART" id="SM01016">
    <property type="entry name" value="Arg_tRNA_synt_N"/>
    <property type="match status" value="1"/>
</dbReference>
<organism evidence="14 15">
    <name type="scientific">Thorsellia kenyensis</name>
    <dbReference type="NCBI Taxonomy" id="1549888"/>
    <lineage>
        <taxon>Bacteria</taxon>
        <taxon>Pseudomonadati</taxon>
        <taxon>Pseudomonadota</taxon>
        <taxon>Gammaproteobacteria</taxon>
        <taxon>Enterobacterales</taxon>
        <taxon>Thorselliaceae</taxon>
        <taxon>Thorsellia</taxon>
    </lineage>
</organism>
<dbReference type="EC" id="6.1.1.19" evidence="9"/>
<comment type="caution">
    <text evidence="14">The sequence shown here is derived from an EMBL/GenBank/DDBJ whole genome shotgun (WGS) entry which is preliminary data.</text>
</comment>
<dbReference type="InterPro" id="IPR009080">
    <property type="entry name" value="tRNAsynth_Ia_anticodon-bd"/>
</dbReference>
<evidence type="ECO:0000256" key="8">
    <source>
        <dbReference type="ARBA" id="ARBA00049339"/>
    </source>
</evidence>
<feature type="domain" description="DALR anticodon binding" evidence="12">
    <location>
        <begin position="462"/>
        <end position="579"/>
    </location>
</feature>
<evidence type="ECO:0000256" key="11">
    <source>
        <dbReference type="SAM" id="Coils"/>
    </source>
</evidence>
<evidence type="ECO:0000256" key="7">
    <source>
        <dbReference type="ARBA" id="ARBA00023146"/>
    </source>
</evidence>
<name>A0ABV6CGQ3_9GAMM</name>
<comment type="subunit">
    <text evidence="9">Monomer.</text>
</comment>
<evidence type="ECO:0000313" key="14">
    <source>
        <dbReference type="EMBL" id="MFC0180418.1"/>
    </source>
</evidence>
<dbReference type="Pfam" id="PF00750">
    <property type="entry name" value="tRNA-synt_1d"/>
    <property type="match status" value="1"/>
</dbReference>
<comment type="similarity">
    <text evidence="1 9 10">Belongs to the class-I aminoacyl-tRNA synthetase family.</text>
</comment>
<dbReference type="SMART" id="SM00836">
    <property type="entry name" value="DALR_1"/>
    <property type="match status" value="1"/>
</dbReference>
<evidence type="ECO:0000259" key="13">
    <source>
        <dbReference type="SMART" id="SM01016"/>
    </source>
</evidence>
<dbReference type="PROSITE" id="PS00178">
    <property type="entry name" value="AA_TRNA_LIGASE_I"/>
    <property type="match status" value="1"/>
</dbReference>
<dbReference type="EMBL" id="JBHLXE010000100">
    <property type="protein sequence ID" value="MFC0180418.1"/>
    <property type="molecule type" value="Genomic_DNA"/>
</dbReference>
<evidence type="ECO:0000256" key="1">
    <source>
        <dbReference type="ARBA" id="ARBA00005594"/>
    </source>
</evidence>
<dbReference type="InterPro" id="IPR036695">
    <property type="entry name" value="Arg-tRNA-synth_N_sf"/>
</dbReference>
<dbReference type="Pfam" id="PF03485">
    <property type="entry name" value="Arg_tRNA_synt_N"/>
    <property type="match status" value="1"/>
</dbReference>
<dbReference type="InterPro" id="IPR035684">
    <property type="entry name" value="ArgRS_core"/>
</dbReference>
<dbReference type="SUPFAM" id="SSF47323">
    <property type="entry name" value="Anticodon-binding domain of a subclass of class I aminoacyl-tRNA synthetases"/>
    <property type="match status" value="1"/>
</dbReference>
<keyword evidence="6 9" id="KW-0648">Protein biosynthesis</keyword>
<evidence type="ECO:0000256" key="5">
    <source>
        <dbReference type="ARBA" id="ARBA00022840"/>
    </source>
</evidence>
<dbReference type="PANTHER" id="PTHR11956:SF5">
    <property type="entry name" value="ARGININE--TRNA LIGASE, CYTOPLASMIC"/>
    <property type="match status" value="1"/>
</dbReference>
<dbReference type="InterPro" id="IPR008909">
    <property type="entry name" value="DALR_anticod-bd"/>
</dbReference>
<dbReference type="Gene3D" id="3.30.1360.70">
    <property type="entry name" value="Arginyl tRNA synthetase N-terminal domain"/>
    <property type="match status" value="1"/>
</dbReference>
<accession>A0ABV6CGQ3</accession>
<reference evidence="14 15" key="1">
    <citation type="submission" date="2024-09" db="EMBL/GenBank/DDBJ databases">
        <authorList>
            <person name="Sun Q."/>
            <person name="Mori K."/>
        </authorList>
    </citation>
    <scope>NUCLEOTIDE SEQUENCE [LARGE SCALE GENOMIC DNA]</scope>
    <source>
        <strain evidence="14 15">CCM 8545</strain>
    </source>
</reference>
<evidence type="ECO:0000259" key="12">
    <source>
        <dbReference type="SMART" id="SM00836"/>
    </source>
</evidence>
<dbReference type="RefSeq" id="WP_385877528.1">
    <property type="nucleotide sequence ID" value="NZ_JBHLXE010000100.1"/>
</dbReference>
<dbReference type="PRINTS" id="PR01038">
    <property type="entry name" value="TRNASYNTHARG"/>
</dbReference>
<feature type="domain" description="Arginyl tRNA synthetase N-terminal" evidence="13">
    <location>
        <begin position="1"/>
        <end position="89"/>
    </location>
</feature>
<dbReference type="Gene3D" id="1.10.730.10">
    <property type="entry name" value="Isoleucyl-tRNA Synthetase, Domain 1"/>
    <property type="match status" value="1"/>
</dbReference>
<dbReference type="InterPro" id="IPR005148">
    <property type="entry name" value="Arg-tRNA-synth_N"/>
</dbReference>
<evidence type="ECO:0000256" key="2">
    <source>
        <dbReference type="ARBA" id="ARBA00022490"/>
    </source>
</evidence>
<dbReference type="SUPFAM" id="SSF55190">
    <property type="entry name" value="Arginyl-tRNA synthetase (ArgRS), N-terminal 'additional' domain"/>
    <property type="match status" value="1"/>
</dbReference>
<dbReference type="NCBIfam" id="TIGR00456">
    <property type="entry name" value="argS"/>
    <property type="match status" value="1"/>
</dbReference>
<dbReference type="InterPro" id="IPR014729">
    <property type="entry name" value="Rossmann-like_a/b/a_fold"/>
</dbReference>
<keyword evidence="15" id="KW-1185">Reference proteome</keyword>
<dbReference type="HAMAP" id="MF_00123">
    <property type="entry name" value="Arg_tRNA_synth"/>
    <property type="match status" value="1"/>
</dbReference>
<dbReference type="PANTHER" id="PTHR11956">
    <property type="entry name" value="ARGINYL-TRNA SYNTHETASE"/>
    <property type="match status" value="1"/>
</dbReference>
<evidence type="ECO:0000256" key="9">
    <source>
        <dbReference type="HAMAP-Rule" id="MF_00123"/>
    </source>
</evidence>
<keyword evidence="2 9" id="KW-0963">Cytoplasm</keyword>
<keyword evidence="7 9" id="KW-0030">Aminoacyl-tRNA synthetase</keyword>
<dbReference type="InterPro" id="IPR001412">
    <property type="entry name" value="aa-tRNA-synth_I_CS"/>
</dbReference>
<keyword evidence="5 9" id="KW-0067">ATP-binding</keyword>
<evidence type="ECO:0000256" key="10">
    <source>
        <dbReference type="RuleBase" id="RU363038"/>
    </source>
</evidence>
<comment type="subcellular location">
    <subcellularLocation>
        <location evidence="9">Cytoplasm</location>
    </subcellularLocation>
</comment>
<evidence type="ECO:0000256" key="3">
    <source>
        <dbReference type="ARBA" id="ARBA00022598"/>
    </source>
</evidence>
<protein>
    <recommendedName>
        <fullName evidence="9">Arginine--tRNA ligase</fullName>
        <ecNumber evidence="9">6.1.1.19</ecNumber>
    </recommendedName>
    <alternativeName>
        <fullName evidence="9">Arginyl-tRNA synthetase</fullName>
        <shortName evidence="9">ArgRS</shortName>
    </alternativeName>
</protein>